<evidence type="ECO:0000313" key="2">
    <source>
        <dbReference type="EMBL" id="TWF52095.1"/>
    </source>
</evidence>
<keyword evidence="3" id="KW-1185">Reference proteome</keyword>
<dbReference type="Proteomes" id="UP000320653">
    <property type="component" value="Unassembled WGS sequence"/>
</dbReference>
<dbReference type="NCBIfam" id="TIGR01552">
    <property type="entry name" value="phd_fam"/>
    <property type="match status" value="1"/>
</dbReference>
<accession>A0A561QNU7</accession>
<dbReference type="EMBL" id="VIWP01000005">
    <property type="protein sequence ID" value="TWF52095.1"/>
    <property type="molecule type" value="Genomic_DNA"/>
</dbReference>
<dbReference type="InterPro" id="IPR036165">
    <property type="entry name" value="YefM-like_sf"/>
</dbReference>
<gene>
    <name evidence="2" type="ORF">FHW37_105194</name>
</gene>
<proteinExistence type="inferred from homology"/>
<evidence type="ECO:0000313" key="3">
    <source>
        <dbReference type="Proteomes" id="UP000320653"/>
    </source>
</evidence>
<name>A0A561QNU7_9HYPH</name>
<reference evidence="2 3" key="1">
    <citation type="submission" date="2019-06" db="EMBL/GenBank/DDBJ databases">
        <title>Sorghum-associated microbial communities from plants grown in Nebraska, USA.</title>
        <authorList>
            <person name="Schachtman D."/>
        </authorList>
    </citation>
    <scope>NUCLEOTIDE SEQUENCE [LARGE SCALE GENOMIC DNA]</scope>
    <source>
        <strain evidence="2 3">1225</strain>
    </source>
</reference>
<evidence type="ECO:0000256" key="1">
    <source>
        <dbReference type="ARBA" id="ARBA00009981"/>
    </source>
</evidence>
<protein>
    <submittedName>
        <fullName evidence="2">Prevent-host-death family protein</fullName>
    </submittedName>
</protein>
<dbReference type="AlphaFoldDB" id="A0A561QNU7"/>
<sequence length="85" mass="9903">MVKITAAQLQSDFDHYRDLAQHQPVSVTENGEESLVILSADEYRRLKYFDNRQALYPWELPDDVIEVLDKGYQGEATPHLDHLMK</sequence>
<dbReference type="SUPFAM" id="SSF143120">
    <property type="entry name" value="YefM-like"/>
    <property type="match status" value="1"/>
</dbReference>
<dbReference type="RefSeq" id="WP_186458333.1">
    <property type="nucleotide sequence ID" value="NZ_VIWP01000005.1"/>
</dbReference>
<organism evidence="2 3">
    <name type="scientific">Neorhizobium alkalisoli</name>
    <dbReference type="NCBI Taxonomy" id="528178"/>
    <lineage>
        <taxon>Bacteria</taxon>
        <taxon>Pseudomonadati</taxon>
        <taxon>Pseudomonadota</taxon>
        <taxon>Alphaproteobacteria</taxon>
        <taxon>Hyphomicrobiales</taxon>
        <taxon>Rhizobiaceae</taxon>
        <taxon>Rhizobium/Agrobacterium group</taxon>
        <taxon>Neorhizobium</taxon>
    </lineage>
</organism>
<comment type="caution">
    <text evidence="2">The sequence shown here is derived from an EMBL/GenBank/DDBJ whole genome shotgun (WGS) entry which is preliminary data.</text>
</comment>
<dbReference type="Gene3D" id="3.40.1620.10">
    <property type="entry name" value="YefM-like domain"/>
    <property type="match status" value="1"/>
</dbReference>
<comment type="similarity">
    <text evidence="1">Belongs to the phD/YefM antitoxin family.</text>
</comment>